<reference evidence="1" key="1">
    <citation type="submission" date="2023-12" db="EMBL/GenBank/DDBJ databases">
        <title>Dolosigranulum savutii sp. nov. isolated from human upper respiratory samples collected in Botswana.</title>
        <authorList>
            <person name="Kelly M.S."/>
        </authorList>
    </citation>
    <scope>NUCLEOTIDE SEQUENCE</scope>
    <source>
        <strain evidence="2">MSK294</strain>
        <strain evidence="1">MSK433</strain>
    </source>
</reference>
<gene>
    <name evidence="2" type="ORF">VUQ06_02360</name>
    <name evidence="1" type="ORF">VUQ08_03545</name>
</gene>
<evidence type="ECO:0000313" key="1">
    <source>
        <dbReference type="EMBL" id="XBC46690.1"/>
    </source>
</evidence>
<dbReference type="EMBL" id="CP142433">
    <property type="protein sequence ID" value="XBC46690.1"/>
    <property type="molecule type" value="Genomic_DNA"/>
</dbReference>
<sequence>MAGIVRHERITVNSQEEFEQLQKRLSQPNRSVDIRGNLDRGKPKGVRIVRGLPKEKRQHDKEI</sequence>
<protein>
    <submittedName>
        <fullName evidence="1">Uncharacterized protein</fullName>
    </submittedName>
</protein>
<organism evidence="1">
    <name type="scientific">Dolosigranulum savutiense</name>
    <dbReference type="NCBI Taxonomy" id="3110288"/>
    <lineage>
        <taxon>Bacteria</taxon>
        <taxon>Bacillati</taxon>
        <taxon>Bacillota</taxon>
        <taxon>Bacilli</taxon>
        <taxon>Lactobacillales</taxon>
        <taxon>Carnobacteriaceae</taxon>
        <taxon>Dolosigranulum</taxon>
    </lineage>
</organism>
<evidence type="ECO:0000313" key="2">
    <source>
        <dbReference type="EMBL" id="XBC50077.1"/>
    </source>
</evidence>
<dbReference type="AlphaFoldDB" id="A0AB74TUT2"/>
<dbReference type="KEGG" id="dst:VUQ06_02360"/>
<dbReference type="EMBL" id="CP142435">
    <property type="protein sequence ID" value="XBC50077.1"/>
    <property type="molecule type" value="Genomic_DNA"/>
</dbReference>
<proteinExistence type="predicted"/>
<accession>A0AB74TUT2</accession>
<dbReference type="RefSeq" id="WP_347300904.1">
    <property type="nucleotide sequence ID" value="NZ_CP142433.1"/>
</dbReference>
<name>A0AB74TUT2_9LACT</name>